<dbReference type="EMBL" id="JBHSGK010000011">
    <property type="protein sequence ID" value="MFC4736941.1"/>
    <property type="molecule type" value="Genomic_DNA"/>
</dbReference>
<feature type="transmembrane region" description="Helical" evidence="2">
    <location>
        <begin position="7"/>
        <end position="28"/>
    </location>
</feature>
<proteinExistence type="predicted"/>
<dbReference type="Pfam" id="PF14504">
    <property type="entry name" value="CAP_assoc_N"/>
    <property type="match status" value="1"/>
</dbReference>
<dbReference type="PANTHER" id="PTHR31157:SF1">
    <property type="entry name" value="SCP DOMAIN-CONTAINING PROTEIN"/>
    <property type="match status" value="1"/>
</dbReference>
<evidence type="ECO:0000256" key="1">
    <source>
        <dbReference type="SAM" id="MobiDB-lite"/>
    </source>
</evidence>
<dbReference type="Proteomes" id="UP001595896">
    <property type="component" value="Unassembled WGS sequence"/>
</dbReference>
<feature type="domain" description="CAP-associated" evidence="5">
    <location>
        <begin position="197"/>
        <end position="330"/>
    </location>
</feature>
<feature type="domain" description="Copper amine oxidase-like N-terminal" evidence="4">
    <location>
        <begin position="56"/>
        <end position="148"/>
    </location>
</feature>
<evidence type="ECO:0000259" key="4">
    <source>
        <dbReference type="Pfam" id="PF07833"/>
    </source>
</evidence>
<gene>
    <name evidence="6" type="ORF">ACFO4L_10120</name>
</gene>
<dbReference type="InterPro" id="IPR012854">
    <property type="entry name" value="Cu_amine_oxidase-like_N"/>
</dbReference>
<reference evidence="7" key="1">
    <citation type="journal article" date="2019" name="Int. J. Syst. Evol. Microbiol.">
        <title>The Global Catalogue of Microorganisms (GCM) 10K type strain sequencing project: providing services to taxonomists for standard genome sequencing and annotation.</title>
        <authorList>
            <consortium name="The Broad Institute Genomics Platform"/>
            <consortium name="The Broad Institute Genome Sequencing Center for Infectious Disease"/>
            <person name="Wu L."/>
            <person name="Ma J."/>
        </authorList>
    </citation>
    <scope>NUCLEOTIDE SEQUENCE [LARGE SCALE GENOMIC DNA]</scope>
    <source>
        <strain evidence="7">JCM 12165</strain>
    </source>
</reference>
<sequence length="466" mass="52317">MRHRRAATPGFSIFFFFAVIVFVFWFPFDEVSDVREQEPELTTTMGSEDVTIDGGLIVDEVPMVPFHDTMTELEAELTWNEDENLYTAERQGVIFQFAPDDEEVNVNGDYVELEKPVYSADEEQYLPLSFLEQTLDVDTDFQEGENRAVINDGRKEVTVTMSQAGTDAPELGEAPSEHEQEPEEDREAIEVDGVAVGDSAEDVEALFGEPERVMESHYGFDWYSYHDSYDHFRLIGMEDGVVTALYSNTEWTLPDGSTPADETEAREALGEPAAYITKGNTRYSQAESDEFDLFETDEGYLTVFYDIHQNMEVAAIQLIETETEQALDGYYGEGSDAAAEEASALMFEVVNADRVEHGLEPLEWNDEVAAVAKAHSSDMAERNYFAHESPEGQSPFNRMREAGLNYSRAGENLASGQASAIFAQQGLMNSMGHRENLLSPDFEQLGVGADYGEDDRPFFTQKFYTP</sequence>
<dbReference type="Gene3D" id="3.40.33.10">
    <property type="entry name" value="CAP"/>
    <property type="match status" value="1"/>
</dbReference>
<comment type="caution">
    <text evidence="6">The sequence shown here is derived from an EMBL/GenBank/DDBJ whole genome shotgun (WGS) entry which is preliminary data.</text>
</comment>
<dbReference type="RefSeq" id="WP_377909554.1">
    <property type="nucleotide sequence ID" value="NZ_JBHSGK010000011.1"/>
</dbReference>
<feature type="region of interest" description="Disordered" evidence="1">
    <location>
        <begin position="165"/>
        <end position="187"/>
    </location>
</feature>
<dbReference type="SUPFAM" id="SSF55383">
    <property type="entry name" value="Copper amine oxidase, domain N"/>
    <property type="match status" value="1"/>
</dbReference>
<name>A0ABV9NVL6_9BACI</name>
<dbReference type="CDD" id="cd05379">
    <property type="entry name" value="CAP_bacterial"/>
    <property type="match status" value="1"/>
</dbReference>
<dbReference type="InterPro" id="IPR035940">
    <property type="entry name" value="CAP_sf"/>
</dbReference>
<evidence type="ECO:0000259" key="3">
    <source>
        <dbReference type="Pfam" id="PF00188"/>
    </source>
</evidence>
<keyword evidence="2" id="KW-0472">Membrane</keyword>
<dbReference type="InterPro" id="IPR029410">
    <property type="entry name" value="CAP_assoc"/>
</dbReference>
<evidence type="ECO:0000259" key="5">
    <source>
        <dbReference type="Pfam" id="PF14504"/>
    </source>
</evidence>
<dbReference type="Pfam" id="PF00188">
    <property type="entry name" value="CAP"/>
    <property type="match status" value="1"/>
</dbReference>
<organism evidence="6 7">
    <name type="scientific">Bacillus daqingensis</name>
    <dbReference type="NCBI Taxonomy" id="872396"/>
    <lineage>
        <taxon>Bacteria</taxon>
        <taxon>Bacillati</taxon>
        <taxon>Bacillota</taxon>
        <taxon>Bacilli</taxon>
        <taxon>Bacillales</taxon>
        <taxon>Bacillaceae</taxon>
        <taxon>Bacillus</taxon>
    </lineage>
</organism>
<keyword evidence="7" id="KW-1185">Reference proteome</keyword>
<evidence type="ECO:0000256" key="2">
    <source>
        <dbReference type="SAM" id="Phobius"/>
    </source>
</evidence>
<accession>A0ABV9NVL6</accession>
<protein>
    <submittedName>
        <fullName evidence="6">CAP-associated domain-containing protein</fullName>
    </submittedName>
</protein>
<dbReference type="InterPro" id="IPR014044">
    <property type="entry name" value="CAP_dom"/>
</dbReference>
<evidence type="ECO:0000313" key="7">
    <source>
        <dbReference type="Proteomes" id="UP001595896"/>
    </source>
</evidence>
<dbReference type="Gene3D" id="3.30.457.10">
    <property type="entry name" value="Copper amine oxidase-like, N-terminal domain"/>
    <property type="match status" value="1"/>
</dbReference>
<feature type="domain" description="SCP" evidence="3">
    <location>
        <begin position="348"/>
        <end position="463"/>
    </location>
</feature>
<dbReference type="InterPro" id="IPR036582">
    <property type="entry name" value="Mao_N_sf"/>
</dbReference>
<dbReference type="SUPFAM" id="SSF55797">
    <property type="entry name" value="PR-1-like"/>
    <property type="match status" value="1"/>
</dbReference>
<evidence type="ECO:0000313" key="6">
    <source>
        <dbReference type="EMBL" id="MFC4736941.1"/>
    </source>
</evidence>
<keyword evidence="2" id="KW-1133">Transmembrane helix</keyword>
<keyword evidence="2" id="KW-0812">Transmembrane</keyword>
<dbReference type="PANTHER" id="PTHR31157">
    <property type="entry name" value="SCP DOMAIN-CONTAINING PROTEIN"/>
    <property type="match status" value="1"/>
</dbReference>
<dbReference type="Pfam" id="PF07833">
    <property type="entry name" value="Cu_amine_oxidN1"/>
    <property type="match status" value="1"/>
</dbReference>